<name>G5A759_PHYSP</name>
<keyword evidence="4" id="KW-1185">Reference proteome</keyword>
<dbReference type="EMBL" id="JH159160">
    <property type="protein sequence ID" value="EGZ09164.1"/>
    <property type="molecule type" value="Genomic_DNA"/>
</dbReference>
<dbReference type="AlphaFoldDB" id="G5A759"/>
<dbReference type="Proteomes" id="UP000002640">
    <property type="component" value="Unassembled WGS sequence"/>
</dbReference>
<reference evidence="3 4" key="1">
    <citation type="journal article" date="2006" name="Science">
        <title>Phytophthora genome sequences uncover evolutionary origins and mechanisms of pathogenesis.</title>
        <authorList>
            <person name="Tyler B.M."/>
            <person name="Tripathy S."/>
            <person name="Zhang X."/>
            <person name="Dehal P."/>
            <person name="Jiang R.H."/>
            <person name="Aerts A."/>
            <person name="Arredondo F.D."/>
            <person name="Baxter L."/>
            <person name="Bensasson D."/>
            <person name="Beynon J.L."/>
            <person name="Chapman J."/>
            <person name="Damasceno C.M."/>
            <person name="Dorrance A.E."/>
            <person name="Dou D."/>
            <person name="Dickerman A.W."/>
            <person name="Dubchak I.L."/>
            <person name="Garbelotto M."/>
            <person name="Gijzen M."/>
            <person name="Gordon S.G."/>
            <person name="Govers F."/>
            <person name="Grunwald N.J."/>
            <person name="Huang W."/>
            <person name="Ivors K.L."/>
            <person name="Jones R.W."/>
            <person name="Kamoun S."/>
            <person name="Krampis K."/>
            <person name="Lamour K.H."/>
            <person name="Lee M.K."/>
            <person name="McDonald W.H."/>
            <person name="Medina M."/>
            <person name="Meijer H.J."/>
            <person name="Nordberg E.K."/>
            <person name="Maclean D.J."/>
            <person name="Ospina-Giraldo M.D."/>
            <person name="Morris P.F."/>
            <person name="Phuntumart V."/>
            <person name="Putnam N.H."/>
            <person name="Rash S."/>
            <person name="Rose J.K."/>
            <person name="Sakihama Y."/>
            <person name="Salamov A.A."/>
            <person name="Savidor A."/>
            <person name="Scheuring C.F."/>
            <person name="Smith B.M."/>
            <person name="Sobral B.W."/>
            <person name="Terry A."/>
            <person name="Torto-Alalibo T.A."/>
            <person name="Win J."/>
            <person name="Xu Z."/>
            <person name="Zhang H."/>
            <person name="Grigoriev I.V."/>
            <person name="Rokhsar D.S."/>
            <person name="Boore J.L."/>
        </authorList>
    </citation>
    <scope>NUCLEOTIDE SEQUENCE [LARGE SCALE GENOMIC DNA]</scope>
    <source>
        <strain evidence="3 4">P6497</strain>
    </source>
</reference>
<feature type="signal peptide" evidence="2">
    <location>
        <begin position="1"/>
        <end position="30"/>
    </location>
</feature>
<evidence type="ECO:0000256" key="2">
    <source>
        <dbReference type="SAM" id="SignalP"/>
    </source>
</evidence>
<gene>
    <name evidence="3" type="ORF">PHYSODRAFT_305902</name>
</gene>
<dbReference type="RefSeq" id="XP_009535797.1">
    <property type="nucleotide sequence ID" value="XM_009537502.1"/>
</dbReference>
<organism evidence="3 4">
    <name type="scientific">Phytophthora sojae (strain P6497)</name>
    <name type="common">Soybean stem and root rot agent</name>
    <name type="synonym">Phytophthora megasperma f. sp. glycines</name>
    <dbReference type="NCBI Taxonomy" id="1094619"/>
    <lineage>
        <taxon>Eukaryota</taxon>
        <taxon>Sar</taxon>
        <taxon>Stramenopiles</taxon>
        <taxon>Oomycota</taxon>
        <taxon>Peronosporomycetes</taxon>
        <taxon>Peronosporales</taxon>
        <taxon>Peronosporaceae</taxon>
        <taxon>Phytophthora</taxon>
    </lineage>
</organism>
<feature type="compositionally biased region" description="Polar residues" evidence="1">
    <location>
        <begin position="285"/>
        <end position="296"/>
    </location>
</feature>
<evidence type="ECO:0000313" key="4">
    <source>
        <dbReference type="Proteomes" id="UP000002640"/>
    </source>
</evidence>
<evidence type="ECO:0000256" key="1">
    <source>
        <dbReference type="SAM" id="MobiDB-lite"/>
    </source>
</evidence>
<feature type="chain" id="PRO_5003473029" evidence="2">
    <location>
        <begin position="31"/>
        <end position="302"/>
    </location>
</feature>
<accession>G5A759</accession>
<evidence type="ECO:0000313" key="3">
    <source>
        <dbReference type="EMBL" id="EGZ09164.1"/>
    </source>
</evidence>
<dbReference type="InParanoid" id="G5A759"/>
<dbReference type="KEGG" id="psoj:PHYSODRAFT_305902"/>
<protein>
    <submittedName>
        <fullName evidence="3">Uncharacterized protein</fullName>
    </submittedName>
</protein>
<proteinExistence type="predicted"/>
<keyword evidence="2" id="KW-0732">Signal</keyword>
<feature type="region of interest" description="Disordered" evidence="1">
    <location>
        <begin position="274"/>
        <end position="302"/>
    </location>
</feature>
<dbReference type="GeneID" id="20642620"/>
<sequence>MDSYSSSRPGHAVLVCWLLRLLELVFKVSAAGEEIMYIESTAWVLVQAATRILQHRYVRDKHNQASVLRDVFGGELHDRDRCFPRRGGQPSASGRASRTRTVRLQGAEEGEVDEAAVGSLMLHEILVYLDTSVDEQCSLQPETDVLSYESPVETLKKFTNELGPFICGKGVISEKDQETIQTRAQQGDLGHYGRVKWRWCLPFIGSTPEHIIKRAETRLLFHLSRMGLMFPFLDDGEQSKKELLLFHPSHIGLMRQAFYMVAKEEDFEPYLFERRNPPAGHPGDQSRQYSPSTRGAQTLLVY</sequence>